<feature type="domain" description="DUF2169" evidence="1">
    <location>
        <begin position="23"/>
        <end position="328"/>
    </location>
</feature>
<sequence length="351" mass="39346">MSVENHTPFPALAFRQYNMVGELMGVVVARGTFKLTKDGPLQLADEQYPLVMSDTYEGDPHETPHLACTDLAPFKPGTDVTFVGASFAPGGKAQSSWTCGLKVGSVDKRLRVHGPRLWRARTRKTWRGLIDRDKEDALDGWELTPGDPVAYVPIDWRLAFGGRRDEGELEANPLGMGLVGQTRFKQQPEWPAPRIELEDQPIQSVTDRPQPAGFAPISPFWKDRAELAGTYDEDWVEKRHPLLPEDFDYAFWQAAPRDQIAEPWLEGNEPFELTNLLPGFENLRGSLPGLALQVSIEQGAGSQSGLMVLDGVHFYMRPGVGRVFLTWRCNFLWPEREGLPRLEMAHVVEGV</sequence>
<evidence type="ECO:0000313" key="3">
    <source>
        <dbReference type="Proteomes" id="UP001169006"/>
    </source>
</evidence>
<proteinExistence type="predicted"/>
<organism evidence="2 3">
    <name type="scientific">Rhizobium oryzicola</name>
    <dbReference type="NCBI Taxonomy" id="1232668"/>
    <lineage>
        <taxon>Bacteria</taxon>
        <taxon>Pseudomonadati</taxon>
        <taxon>Pseudomonadota</taxon>
        <taxon>Alphaproteobacteria</taxon>
        <taxon>Hyphomicrobiales</taxon>
        <taxon>Rhizobiaceae</taxon>
        <taxon>Rhizobium/Agrobacterium group</taxon>
        <taxon>Rhizobium</taxon>
    </lineage>
</organism>
<dbReference type="RefSeq" id="WP_302077233.1">
    <property type="nucleotide sequence ID" value="NZ_JAUKWQ010000003.1"/>
</dbReference>
<comment type="caution">
    <text evidence="2">The sequence shown here is derived from an EMBL/GenBank/DDBJ whole genome shotgun (WGS) entry which is preliminary data.</text>
</comment>
<protein>
    <submittedName>
        <fullName evidence="2">DUF2169 domain-containing protein</fullName>
    </submittedName>
</protein>
<reference evidence="2" key="1">
    <citation type="journal article" date="2015" name="Int. J. Syst. Evol. Microbiol.">
        <title>Rhizobium oryzicola sp. nov., potential plant-growth-promoting endophytic bacteria isolated from rice roots.</title>
        <authorList>
            <person name="Zhang X.X."/>
            <person name="Gao J.S."/>
            <person name="Cao Y.H."/>
            <person name="Sheirdil R.A."/>
            <person name="Wang X.C."/>
            <person name="Zhang L."/>
        </authorList>
    </citation>
    <scope>NUCLEOTIDE SEQUENCE</scope>
    <source>
        <strain evidence="2">05753</strain>
    </source>
</reference>
<name>A0ABT8SXB8_9HYPH</name>
<gene>
    <name evidence="2" type="ORF">Q2T52_13385</name>
</gene>
<dbReference type="InterPro" id="IPR018683">
    <property type="entry name" value="DUF2169"/>
</dbReference>
<dbReference type="Pfam" id="PF09937">
    <property type="entry name" value="DUF2169"/>
    <property type="match status" value="1"/>
</dbReference>
<evidence type="ECO:0000313" key="2">
    <source>
        <dbReference type="EMBL" id="MDO1583078.1"/>
    </source>
</evidence>
<accession>A0ABT8SXB8</accession>
<evidence type="ECO:0000259" key="1">
    <source>
        <dbReference type="Pfam" id="PF09937"/>
    </source>
</evidence>
<dbReference type="Proteomes" id="UP001169006">
    <property type="component" value="Unassembled WGS sequence"/>
</dbReference>
<keyword evidence="3" id="KW-1185">Reference proteome</keyword>
<reference evidence="2" key="2">
    <citation type="submission" date="2023-07" db="EMBL/GenBank/DDBJ databases">
        <authorList>
            <person name="Sun H."/>
        </authorList>
    </citation>
    <scope>NUCLEOTIDE SEQUENCE</scope>
    <source>
        <strain evidence="2">05753</strain>
    </source>
</reference>
<dbReference type="EMBL" id="JAUKWQ010000003">
    <property type="protein sequence ID" value="MDO1583078.1"/>
    <property type="molecule type" value="Genomic_DNA"/>
</dbReference>